<dbReference type="Proteomes" id="UP000230605">
    <property type="component" value="Chromosome 1"/>
</dbReference>
<protein>
    <submittedName>
        <fullName evidence="3">Uncharacterized protein</fullName>
    </submittedName>
</protein>
<feature type="compositionally biased region" description="Basic and acidic residues" evidence="2">
    <location>
        <begin position="106"/>
        <end position="124"/>
    </location>
</feature>
<evidence type="ECO:0000256" key="2">
    <source>
        <dbReference type="SAM" id="MobiDB-lite"/>
    </source>
</evidence>
<proteinExistence type="predicted"/>
<comment type="caution">
    <text evidence="3">The sequence shown here is derived from an EMBL/GenBank/DDBJ whole genome shotgun (WGS) entry which is preliminary data.</text>
</comment>
<feature type="coiled-coil region" evidence="1">
    <location>
        <begin position="125"/>
        <end position="202"/>
    </location>
</feature>
<dbReference type="AlphaFoldDB" id="A0A2G5ICE1"/>
<reference evidence="3 4" key="1">
    <citation type="submission" date="2015-10" db="EMBL/GenBank/DDBJ databases">
        <title>The cercosporin biosynthetic gene cluster was horizontally transferred to several fungal lineages and shown to be expanded in Cercospora beticola based on microsynteny with recipient genomes.</title>
        <authorList>
            <person name="De Jonge R."/>
            <person name="Ebert M.K."/>
            <person name="Suttle J.C."/>
            <person name="Jurick Ii W.M."/>
            <person name="Secor G.A."/>
            <person name="Thomma B.P."/>
            <person name="Van De Peer Y."/>
            <person name="Bolton M.D."/>
        </authorList>
    </citation>
    <scope>NUCLEOTIDE SEQUENCE [LARGE SCALE GENOMIC DNA]</scope>
    <source>
        <strain evidence="3 4">09-40</strain>
    </source>
</reference>
<evidence type="ECO:0000256" key="1">
    <source>
        <dbReference type="SAM" id="Coils"/>
    </source>
</evidence>
<name>A0A2G5ICE1_CERBT</name>
<keyword evidence="1" id="KW-0175">Coiled coil</keyword>
<evidence type="ECO:0000313" key="4">
    <source>
        <dbReference type="Proteomes" id="UP000230605"/>
    </source>
</evidence>
<feature type="region of interest" description="Disordered" evidence="2">
    <location>
        <begin position="1"/>
        <end position="124"/>
    </location>
</feature>
<evidence type="ECO:0000313" key="3">
    <source>
        <dbReference type="EMBL" id="PIB02431.1"/>
    </source>
</evidence>
<dbReference type="OrthoDB" id="5328813at2759"/>
<dbReference type="EMBL" id="LKMD01000100">
    <property type="protein sequence ID" value="PIB02431.1"/>
    <property type="molecule type" value="Genomic_DNA"/>
</dbReference>
<gene>
    <name evidence="3" type="ORF">CB0940_00336</name>
</gene>
<accession>A0A2G5ICE1</accession>
<sequence length="468" mass="51937">MMTAVEGINSRSITAVEEMEPKSVAGQIGEAGEPPLAETQPASSAEAIVETVLEVPPRTPLQDKSTVGSPPGSDSREGLRRTTPKIASLKATFERSQSEGSLKGTRKLEKSKSPSRNGEHDAEALRAKDEEIAKLKDLLEKETELKQALEDKCNALEEDVERLESELEQHDGDWRAEMDQQNKKLALERDRAQDAFVEIKRQLLGLKRSISTSTRVDSQYPDLSFTAEMQNLYHEMQNWVVNTFRRMKMERPAEEMLASLESVVESKHLDYLRPLFRDWEPANKLAALQAVVACYLMEVWNDPLLFGLPVWRKGVKKATETMSAILPNSSYDKWRAGTLDTIKQNADIKDAVNSAAKALSEMICITLTSLTGAEESAAMSSSLHAIVKRVVSLSHVFRVQHAQYQFVLPEPGSPFDQARMDDTSLEATSSFNAITCAAFPLVLKLGHGSGEDVEPTRVVVKAKVICRP</sequence>
<organism evidence="3 4">
    <name type="scientific">Cercospora beticola</name>
    <name type="common">Sugarbeet leaf spot fungus</name>
    <dbReference type="NCBI Taxonomy" id="122368"/>
    <lineage>
        <taxon>Eukaryota</taxon>
        <taxon>Fungi</taxon>
        <taxon>Dikarya</taxon>
        <taxon>Ascomycota</taxon>
        <taxon>Pezizomycotina</taxon>
        <taxon>Dothideomycetes</taxon>
        <taxon>Dothideomycetidae</taxon>
        <taxon>Mycosphaerellales</taxon>
        <taxon>Mycosphaerellaceae</taxon>
        <taxon>Cercospora</taxon>
    </lineage>
</organism>